<dbReference type="InterPro" id="IPR008207">
    <property type="entry name" value="Sig_transdc_His_kin_Hpt_dom"/>
</dbReference>
<evidence type="ECO:0000256" key="17">
    <source>
        <dbReference type="PROSITE-ProRule" id="PRU00169"/>
    </source>
</evidence>
<feature type="compositionally biased region" description="Low complexity" evidence="18">
    <location>
        <begin position="1239"/>
        <end position="1256"/>
    </location>
</feature>
<evidence type="ECO:0000313" key="26">
    <source>
        <dbReference type="Proteomes" id="UP000194003"/>
    </source>
</evidence>
<evidence type="ECO:0000259" key="24">
    <source>
        <dbReference type="PROSITE" id="PS50894"/>
    </source>
</evidence>
<dbReference type="SUPFAM" id="SSF47226">
    <property type="entry name" value="Histidine-containing phosphotransfer domain, HPT domain"/>
    <property type="match status" value="1"/>
</dbReference>
<dbReference type="Pfam" id="PF00672">
    <property type="entry name" value="HAMP"/>
    <property type="match status" value="1"/>
</dbReference>
<proteinExistence type="predicted"/>
<feature type="region of interest" description="Disordered" evidence="18">
    <location>
        <begin position="1239"/>
        <end position="1270"/>
    </location>
</feature>
<dbReference type="PROSITE" id="PS50885">
    <property type="entry name" value="HAMP"/>
    <property type="match status" value="1"/>
</dbReference>
<feature type="domain" description="HPt" evidence="24">
    <location>
        <begin position="1300"/>
        <end position="1394"/>
    </location>
</feature>
<comment type="caution">
    <text evidence="25">The sequence shown here is derived from an EMBL/GenBank/DDBJ whole genome shotgun (WGS) entry which is preliminary data.</text>
</comment>
<dbReference type="SUPFAM" id="SSF158472">
    <property type="entry name" value="HAMP domain-like"/>
    <property type="match status" value="1"/>
</dbReference>
<evidence type="ECO:0000256" key="5">
    <source>
        <dbReference type="ARBA" id="ARBA00022553"/>
    </source>
</evidence>
<dbReference type="InterPro" id="IPR029151">
    <property type="entry name" value="Sensor-like_sf"/>
</dbReference>
<dbReference type="PANTHER" id="PTHR45339:SF1">
    <property type="entry name" value="HYBRID SIGNAL TRANSDUCTION HISTIDINE KINASE J"/>
    <property type="match status" value="1"/>
</dbReference>
<dbReference type="SUPFAM" id="SSF47384">
    <property type="entry name" value="Homodimeric domain of signal transducing histidine kinase"/>
    <property type="match status" value="1"/>
</dbReference>
<comment type="subcellular location">
    <subcellularLocation>
        <location evidence="2">Cell membrane</location>
        <topology evidence="2">Multi-pass membrane protein</topology>
    </subcellularLocation>
</comment>
<feature type="modified residue" description="Phosphohistidine" evidence="16">
    <location>
        <position position="1339"/>
    </location>
</feature>
<evidence type="ECO:0000256" key="11">
    <source>
        <dbReference type="ARBA" id="ARBA00022989"/>
    </source>
</evidence>
<evidence type="ECO:0000256" key="18">
    <source>
        <dbReference type="SAM" id="MobiDB-lite"/>
    </source>
</evidence>
<evidence type="ECO:0000256" key="9">
    <source>
        <dbReference type="ARBA" id="ARBA00022777"/>
    </source>
</evidence>
<dbReference type="Gene3D" id="1.20.120.160">
    <property type="entry name" value="HPT domain"/>
    <property type="match status" value="1"/>
</dbReference>
<dbReference type="SMART" id="SM00091">
    <property type="entry name" value="PAS"/>
    <property type="match status" value="1"/>
</dbReference>
<dbReference type="EMBL" id="LVJN01000015">
    <property type="protein sequence ID" value="OSM06824.1"/>
    <property type="molecule type" value="Genomic_DNA"/>
</dbReference>
<feature type="domain" description="PAS" evidence="22">
    <location>
        <begin position="406"/>
        <end position="458"/>
    </location>
</feature>
<dbReference type="PROSITE" id="PS50112">
    <property type="entry name" value="PAS"/>
    <property type="match status" value="1"/>
</dbReference>
<dbReference type="Proteomes" id="UP000194003">
    <property type="component" value="Unassembled WGS sequence"/>
</dbReference>
<dbReference type="PROSITE" id="PS50110">
    <property type="entry name" value="RESPONSE_REGULATORY"/>
    <property type="match status" value="1"/>
</dbReference>
<keyword evidence="4" id="KW-1003">Cell membrane</keyword>
<dbReference type="PROSITE" id="PS50894">
    <property type="entry name" value="HPT"/>
    <property type="match status" value="1"/>
</dbReference>
<dbReference type="InterPro" id="IPR036890">
    <property type="entry name" value="HATPase_C_sf"/>
</dbReference>
<dbReference type="Pfam" id="PF02518">
    <property type="entry name" value="HATPase_c"/>
    <property type="match status" value="1"/>
</dbReference>
<dbReference type="Pfam" id="PF00072">
    <property type="entry name" value="Response_reg"/>
    <property type="match status" value="1"/>
</dbReference>
<keyword evidence="5 17" id="KW-0597">Phosphoprotein</keyword>
<keyword evidence="7 19" id="KW-0812">Transmembrane</keyword>
<protein>
    <recommendedName>
        <fullName evidence="15">Sensory/regulatory protein RpfC</fullName>
        <ecNumber evidence="3">2.7.13.3</ecNumber>
    </recommendedName>
</protein>
<dbReference type="Pfam" id="PF00512">
    <property type="entry name" value="HisKA"/>
    <property type="match status" value="1"/>
</dbReference>
<evidence type="ECO:0000256" key="4">
    <source>
        <dbReference type="ARBA" id="ARBA00022475"/>
    </source>
</evidence>
<dbReference type="InterPro" id="IPR003661">
    <property type="entry name" value="HisK_dim/P_dom"/>
</dbReference>
<reference evidence="25 26" key="1">
    <citation type="journal article" date="2016" name="BMC Genomics">
        <title>Combined genomic and structural analyses of a cultured magnetotactic bacterium reveals its niche adaptation to a dynamic environment.</title>
        <authorList>
            <person name="Araujo A.C."/>
            <person name="Morillo V."/>
            <person name="Cypriano J."/>
            <person name="Teixeira L.C."/>
            <person name="Leao P."/>
            <person name="Lyra S."/>
            <person name="Almeida L.G."/>
            <person name="Bazylinski D.A."/>
            <person name="Vasconcellos A.T."/>
            <person name="Abreu F."/>
            <person name="Lins U."/>
        </authorList>
    </citation>
    <scope>NUCLEOTIDE SEQUENCE [LARGE SCALE GENOMIC DNA]</scope>
    <source>
        <strain evidence="25 26">IT-1</strain>
    </source>
</reference>
<dbReference type="Gene3D" id="3.40.50.2300">
    <property type="match status" value="1"/>
</dbReference>
<keyword evidence="10" id="KW-0067">ATP-binding</keyword>
<dbReference type="OrthoDB" id="9774458at2"/>
<feature type="domain" description="Histidine kinase" evidence="20">
    <location>
        <begin position="731"/>
        <end position="952"/>
    </location>
</feature>
<dbReference type="FunFam" id="1.10.287.130:FF:000002">
    <property type="entry name" value="Two-component osmosensing histidine kinase"/>
    <property type="match status" value="1"/>
</dbReference>
<dbReference type="SUPFAM" id="SSF55785">
    <property type="entry name" value="PYP-like sensor domain (PAS domain)"/>
    <property type="match status" value="1"/>
</dbReference>
<keyword evidence="6" id="KW-0808">Transferase</keyword>
<evidence type="ECO:0000256" key="3">
    <source>
        <dbReference type="ARBA" id="ARBA00012438"/>
    </source>
</evidence>
<dbReference type="GO" id="GO:0000155">
    <property type="term" value="F:phosphorelay sensor kinase activity"/>
    <property type="evidence" value="ECO:0007669"/>
    <property type="project" value="InterPro"/>
</dbReference>
<dbReference type="Gene3D" id="1.10.287.130">
    <property type="match status" value="1"/>
</dbReference>
<keyword evidence="11 19" id="KW-1133">Transmembrane helix</keyword>
<keyword evidence="12" id="KW-0902">Two-component regulatory system</keyword>
<evidence type="ECO:0000256" key="19">
    <source>
        <dbReference type="SAM" id="Phobius"/>
    </source>
</evidence>
<evidence type="ECO:0000256" key="10">
    <source>
        <dbReference type="ARBA" id="ARBA00022840"/>
    </source>
</evidence>
<dbReference type="InterPro" id="IPR004358">
    <property type="entry name" value="Sig_transdc_His_kin-like_C"/>
</dbReference>
<evidence type="ECO:0000256" key="16">
    <source>
        <dbReference type="PROSITE-ProRule" id="PRU00110"/>
    </source>
</evidence>
<evidence type="ECO:0000259" key="21">
    <source>
        <dbReference type="PROSITE" id="PS50110"/>
    </source>
</evidence>
<dbReference type="InterPro" id="IPR003660">
    <property type="entry name" value="HAMP_dom"/>
</dbReference>
<dbReference type="STRING" id="1434232.MAIT1_00305"/>
<keyword evidence="8" id="KW-0547">Nucleotide-binding</keyword>
<dbReference type="GO" id="GO:0005886">
    <property type="term" value="C:plasma membrane"/>
    <property type="evidence" value="ECO:0007669"/>
    <property type="project" value="UniProtKB-SubCell"/>
</dbReference>
<dbReference type="CDD" id="cd18773">
    <property type="entry name" value="PDC1_HK_sensor"/>
    <property type="match status" value="1"/>
</dbReference>
<feature type="domain" description="HAMP" evidence="23">
    <location>
        <begin position="351"/>
        <end position="403"/>
    </location>
</feature>
<dbReference type="SMART" id="SM00387">
    <property type="entry name" value="HATPase_c"/>
    <property type="match status" value="1"/>
</dbReference>
<evidence type="ECO:0000256" key="1">
    <source>
        <dbReference type="ARBA" id="ARBA00000085"/>
    </source>
</evidence>
<dbReference type="Pfam" id="PF01627">
    <property type="entry name" value="Hpt"/>
    <property type="match status" value="1"/>
</dbReference>
<keyword evidence="13 19" id="KW-0472">Membrane</keyword>
<organism evidence="25 26">
    <name type="scientific">Magnetofaba australis IT-1</name>
    <dbReference type="NCBI Taxonomy" id="1434232"/>
    <lineage>
        <taxon>Bacteria</taxon>
        <taxon>Pseudomonadati</taxon>
        <taxon>Pseudomonadota</taxon>
        <taxon>Magnetococcia</taxon>
        <taxon>Magnetococcales</taxon>
        <taxon>Magnetococcaceae</taxon>
        <taxon>Magnetofaba</taxon>
    </lineage>
</organism>
<dbReference type="InterPro" id="IPR011006">
    <property type="entry name" value="CheY-like_superfamily"/>
</dbReference>
<dbReference type="Pfam" id="PF00989">
    <property type="entry name" value="PAS"/>
    <property type="match status" value="1"/>
</dbReference>
<keyword evidence="9 25" id="KW-0418">Kinase</keyword>
<dbReference type="CDD" id="cd16922">
    <property type="entry name" value="HATPase_EvgS-ArcB-TorS-like"/>
    <property type="match status" value="1"/>
</dbReference>
<evidence type="ECO:0000256" key="13">
    <source>
        <dbReference type="ARBA" id="ARBA00023136"/>
    </source>
</evidence>
<evidence type="ECO:0000313" key="25">
    <source>
        <dbReference type="EMBL" id="OSM06824.1"/>
    </source>
</evidence>
<dbReference type="Gene3D" id="3.30.565.10">
    <property type="entry name" value="Histidine kinase-like ATPase, C-terminal domain"/>
    <property type="match status" value="1"/>
</dbReference>
<dbReference type="InterPro" id="IPR001789">
    <property type="entry name" value="Sig_transdc_resp-reg_receiver"/>
</dbReference>
<evidence type="ECO:0000259" key="20">
    <source>
        <dbReference type="PROSITE" id="PS50109"/>
    </source>
</evidence>
<evidence type="ECO:0000256" key="14">
    <source>
        <dbReference type="ARBA" id="ARBA00064003"/>
    </source>
</evidence>
<dbReference type="InterPro" id="IPR005467">
    <property type="entry name" value="His_kinase_dom"/>
</dbReference>
<dbReference type="InterPro" id="IPR029016">
    <property type="entry name" value="GAF-like_dom_sf"/>
</dbReference>
<dbReference type="SMART" id="SM00388">
    <property type="entry name" value="HisKA"/>
    <property type="match status" value="1"/>
</dbReference>
<dbReference type="SUPFAM" id="SSF103190">
    <property type="entry name" value="Sensory domain-like"/>
    <property type="match status" value="1"/>
</dbReference>
<name>A0A1Y2KA78_9PROT</name>
<dbReference type="PANTHER" id="PTHR45339">
    <property type="entry name" value="HYBRID SIGNAL TRANSDUCTION HISTIDINE KINASE J"/>
    <property type="match status" value="1"/>
</dbReference>
<dbReference type="SUPFAM" id="SSF52172">
    <property type="entry name" value="CheY-like"/>
    <property type="match status" value="1"/>
</dbReference>
<evidence type="ECO:0000259" key="23">
    <source>
        <dbReference type="PROSITE" id="PS50885"/>
    </source>
</evidence>
<feature type="modified residue" description="4-aspartylphosphate" evidence="17">
    <location>
        <position position="1170"/>
    </location>
</feature>
<dbReference type="Gene3D" id="3.30.450.40">
    <property type="match status" value="1"/>
</dbReference>
<dbReference type="Gene3D" id="3.30.450.20">
    <property type="entry name" value="PAS domain"/>
    <property type="match status" value="2"/>
</dbReference>
<dbReference type="CDD" id="cd00130">
    <property type="entry name" value="PAS"/>
    <property type="match status" value="1"/>
</dbReference>
<comment type="catalytic activity">
    <reaction evidence="1">
        <text>ATP + protein L-histidine = ADP + protein N-phospho-L-histidine.</text>
        <dbReference type="EC" id="2.7.13.3"/>
    </reaction>
</comment>
<dbReference type="PROSITE" id="PS50109">
    <property type="entry name" value="HIS_KIN"/>
    <property type="match status" value="1"/>
</dbReference>
<dbReference type="InterPro" id="IPR003594">
    <property type="entry name" value="HATPase_dom"/>
</dbReference>
<evidence type="ECO:0000256" key="12">
    <source>
        <dbReference type="ARBA" id="ARBA00023012"/>
    </source>
</evidence>
<feature type="compositionally biased region" description="Pro residues" evidence="18">
    <location>
        <begin position="1257"/>
        <end position="1266"/>
    </location>
</feature>
<dbReference type="CDD" id="cd17546">
    <property type="entry name" value="REC_hyHK_CKI1_RcsC-like"/>
    <property type="match status" value="1"/>
</dbReference>
<dbReference type="InterPro" id="IPR013767">
    <property type="entry name" value="PAS_fold"/>
</dbReference>
<dbReference type="Gene3D" id="6.10.340.10">
    <property type="match status" value="1"/>
</dbReference>
<dbReference type="RefSeq" id="WP_085440555.1">
    <property type="nucleotide sequence ID" value="NZ_LVJN01000015.1"/>
</dbReference>
<gene>
    <name evidence="25" type="ORF">MAIT1_00305</name>
</gene>
<keyword evidence="26" id="KW-1185">Reference proteome</keyword>
<dbReference type="FunFam" id="3.30.565.10:FF:000010">
    <property type="entry name" value="Sensor histidine kinase RcsC"/>
    <property type="match status" value="1"/>
</dbReference>
<feature type="transmembrane region" description="Helical" evidence="19">
    <location>
        <begin position="332"/>
        <end position="350"/>
    </location>
</feature>
<evidence type="ECO:0000256" key="15">
    <source>
        <dbReference type="ARBA" id="ARBA00068150"/>
    </source>
</evidence>
<dbReference type="SUPFAM" id="SSF55781">
    <property type="entry name" value="GAF domain-like"/>
    <property type="match status" value="1"/>
</dbReference>
<dbReference type="InterPro" id="IPR036097">
    <property type="entry name" value="HisK_dim/P_sf"/>
</dbReference>
<sequence length="1482" mass="161584">MSISGKIITLVTFIALLSAGSVGYSILRNFHDEQTRQAGLEARHAASESAAALRWRIDQLLSDVRRLAQDPALEELAELARGVDRGHGDARYQQRRLLEIFRALASERADYLSVQLIGVDDAGRELARIYRPERGGDLRPAAAVELAQLGESEAFKRAIILPEGRIYLSDVRLMREGPEVVEPHLPMLTAAAPAFNRRGEVFGVVRITLDMRGAFEHLRSLQLGVGMHLFNEQGYLLALGERHGNEPTFGFEFNLPTQMLNFYPPLERHLQYGGSEPFSLLVRNGQDGGEEMIGVAPLRHNPARPDKRLILVISAPYAKLMDRLNASRDESLLLGLSAMVVALVLGGLMTRSLTRPLREMIDSVQSMQNGCARKPLPVKASGEVGILARAFDEMLRKLREQSRNDADARAKELLDATNVGVFGINGEGLVSFVNPAAERMLGFTANELLGQNVHQLIHHSHADGSAYPETACRMSAALREQREHHVSDEVLWRKNGEFFHAEYSSIPLSGAERHGAVVTFWDTSRKHLDEQRLIESQQAAEQSAAEERAMELLLKITLQESATLDYLSEALQTMIFSVPWLKLKPVGAIFLSERHEGELGLKLVAEHNLDDHLKLQCARVPFGQCLCGRAAQSGTLQFADCIDARHDIHYAQMEEHGHYNVPILEGERVLGVVVLYLTVGHQQKEHEAAFLVRAANVLSMGLVRRRAAKELGEAIQKARKANNAKSEFLATMSHEIRNPMNAIIGLSHLALGQSEDNRQRDYLDKIHNAGQSLLRIINDILDFSKIEAGKLDIETTDFQLDDVLANLATFTAVKAQEKRVELIFDKPADLPNQLRGDPLRLNQVLLNLTGNAIKFTEEGEVELAVSCVAQDATHVELRFDVRDSGIGMTEEQLQNLFTAYSQAEASTSRRFGGSGLGLAISHQLVTLMSGNIEVSSTPGQGSVFSFTLPFEVAAPNERSWRPCEEKALPDEPVGVAIAHPRVADVVEANLQRFGFRTERLKSLTALTQWLDRRAGAEPPFVALDADMLPVTMAQDLALVLEPLQERLLNGGVLMLHGYQTQQAVMDLAEENLRIAAAPKPATPSALFDAVITLLKGQAPTRSDARGAQSTQTHWPALSGKRVLLAEDNAVNQQVGLELLRAVGVAADVASNGHEAVQKAIAGGYDAILMDLQMPVMDGLQAAERIRHEVGEQPPIIAMTASSLETDRHKSIEAGMNDHIGKPIDPGALYAQLDRWIGAGAESPAGDPPSSAAAAKPTPTPATPAPEAPAVGPIPAVEASARFAQLPGVNAQVGLARMNGNAELYVNVLKSFLQDQRDVCARMTQAAQAGAHSKLERIAHTLKGLLGSIGAEALQTQALALEKGAEKQVESVALTQQIDALTAPLQTLFTAVAQLTGDGATEPATAPLWSEADAEKLAMHLTALREGLEKRRPAACREPLAALKEWSYPEEVAAEMAELIALAGKYRFKQALDALDALEAKRA</sequence>
<dbReference type="NCBIfam" id="TIGR00229">
    <property type="entry name" value="sensory_box"/>
    <property type="match status" value="1"/>
</dbReference>
<dbReference type="PRINTS" id="PR00344">
    <property type="entry name" value="BCTRLSENSOR"/>
</dbReference>
<dbReference type="InterPro" id="IPR036641">
    <property type="entry name" value="HPT_dom_sf"/>
</dbReference>
<dbReference type="SUPFAM" id="SSF55874">
    <property type="entry name" value="ATPase domain of HSP90 chaperone/DNA topoisomerase II/histidine kinase"/>
    <property type="match status" value="1"/>
</dbReference>
<dbReference type="SMART" id="SM00304">
    <property type="entry name" value="HAMP"/>
    <property type="match status" value="1"/>
</dbReference>
<dbReference type="EC" id="2.7.13.3" evidence="3"/>
<dbReference type="GO" id="GO:0005524">
    <property type="term" value="F:ATP binding"/>
    <property type="evidence" value="ECO:0007669"/>
    <property type="project" value="UniProtKB-KW"/>
</dbReference>
<feature type="domain" description="Response regulatory" evidence="21">
    <location>
        <begin position="1121"/>
        <end position="1236"/>
    </location>
</feature>
<dbReference type="CDD" id="cd00082">
    <property type="entry name" value="HisKA"/>
    <property type="match status" value="1"/>
</dbReference>
<evidence type="ECO:0000259" key="22">
    <source>
        <dbReference type="PROSITE" id="PS50112"/>
    </source>
</evidence>
<evidence type="ECO:0000256" key="8">
    <source>
        <dbReference type="ARBA" id="ARBA00022741"/>
    </source>
</evidence>
<dbReference type="SMART" id="SM00448">
    <property type="entry name" value="REC"/>
    <property type="match status" value="1"/>
</dbReference>
<dbReference type="InterPro" id="IPR000014">
    <property type="entry name" value="PAS"/>
</dbReference>
<evidence type="ECO:0000256" key="2">
    <source>
        <dbReference type="ARBA" id="ARBA00004651"/>
    </source>
</evidence>
<evidence type="ECO:0000256" key="7">
    <source>
        <dbReference type="ARBA" id="ARBA00022692"/>
    </source>
</evidence>
<evidence type="ECO:0000256" key="6">
    <source>
        <dbReference type="ARBA" id="ARBA00022679"/>
    </source>
</evidence>
<accession>A0A1Y2KA78</accession>
<dbReference type="GO" id="GO:0006355">
    <property type="term" value="P:regulation of DNA-templated transcription"/>
    <property type="evidence" value="ECO:0007669"/>
    <property type="project" value="InterPro"/>
</dbReference>
<dbReference type="InterPro" id="IPR035965">
    <property type="entry name" value="PAS-like_dom_sf"/>
</dbReference>
<comment type="subunit">
    <text evidence="14">At low DSF concentrations, interacts with RpfF.</text>
</comment>
<dbReference type="CDD" id="cd06225">
    <property type="entry name" value="HAMP"/>
    <property type="match status" value="1"/>
</dbReference>